<proteinExistence type="inferred from homology"/>
<keyword evidence="6 7" id="KW-0275">Fatty acid biosynthesis</keyword>
<organism evidence="12 13">
    <name type="scientific">Eubacterium barkeri</name>
    <name type="common">Clostridium barkeri</name>
    <dbReference type="NCBI Taxonomy" id="1528"/>
    <lineage>
        <taxon>Bacteria</taxon>
        <taxon>Bacillati</taxon>
        <taxon>Bacillota</taxon>
        <taxon>Clostridia</taxon>
        <taxon>Eubacteriales</taxon>
        <taxon>Eubacteriaceae</taxon>
        <taxon>Eubacterium</taxon>
    </lineage>
</organism>
<evidence type="ECO:0000256" key="5">
    <source>
        <dbReference type="ARBA" id="ARBA00023098"/>
    </source>
</evidence>
<dbReference type="InterPro" id="IPR003231">
    <property type="entry name" value="ACP"/>
</dbReference>
<evidence type="ECO:0000256" key="9">
    <source>
        <dbReference type="RuleBase" id="RU003545"/>
    </source>
</evidence>
<keyword evidence="5 7" id="KW-0443">Lipid metabolism</keyword>
<evidence type="ECO:0000256" key="4">
    <source>
        <dbReference type="ARBA" id="ARBA00022832"/>
    </source>
</evidence>
<sequence>MSDKFAQVRGIIAEQLDIPMEKISLESNLLEDLDADSLDIIELVMAFEEEFDMKIPDEDLEKIKTVSDIIEALG</sequence>
<evidence type="ECO:0000256" key="3">
    <source>
        <dbReference type="ARBA" id="ARBA00022553"/>
    </source>
</evidence>
<feature type="domain" description="Carrier" evidence="10">
    <location>
        <begin position="2"/>
        <end position="74"/>
    </location>
</feature>
<evidence type="ECO:0000313" key="12">
    <source>
        <dbReference type="EMBL" id="SDX74277.1"/>
    </source>
</evidence>
<dbReference type="STRING" id="1528.SAMN04488579_106124"/>
<dbReference type="AlphaFoldDB" id="A0A1H3E6P5"/>
<dbReference type="InterPro" id="IPR009081">
    <property type="entry name" value="PP-bd_ACP"/>
</dbReference>
<evidence type="ECO:0000256" key="7">
    <source>
        <dbReference type="HAMAP-Rule" id="MF_01217"/>
    </source>
</evidence>
<feature type="domain" description="EAL" evidence="11">
    <location>
        <begin position="1"/>
        <end position="74"/>
    </location>
</feature>
<accession>A0A1H3E6P5</accession>
<dbReference type="GO" id="GO:0005829">
    <property type="term" value="C:cytosol"/>
    <property type="evidence" value="ECO:0007669"/>
    <property type="project" value="TreeGrafter"/>
</dbReference>
<keyword evidence="2 7" id="KW-0444">Lipid biosynthesis</keyword>
<dbReference type="OrthoDB" id="9804551at2"/>
<dbReference type="GO" id="GO:0000036">
    <property type="term" value="F:acyl carrier activity"/>
    <property type="evidence" value="ECO:0007669"/>
    <property type="project" value="UniProtKB-UniRule"/>
</dbReference>
<dbReference type="EMBL" id="FNOU01000006">
    <property type="protein sequence ID" value="SDX74277.1"/>
    <property type="molecule type" value="Genomic_DNA"/>
</dbReference>
<dbReference type="PROSITE" id="PS50075">
    <property type="entry name" value="CARRIER"/>
    <property type="match status" value="1"/>
</dbReference>
<dbReference type="PANTHER" id="PTHR20863">
    <property type="entry name" value="ACYL CARRIER PROTEIN"/>
    <property type="match status" value="1"/>
</dbReference>
<dbReference type="RefSeq" id="WP_090244263.1">
    <property type="nucleotide sequence ID" value="NZ_FNOU01000006.1"/>
</dbReference>
<dbReference type="GO" id="GO:0009245">
    <property type="term" value="P:lipid A biosynthetic process"/>
    <property type="evidence" value="ECO:0007669"/>
    <property type="project" value="TreeGrafter"/>
</dbReference>
<comment type="similarity">
    <text evidence="7">Belongs to the acyl carrier protein (ACP) family.</text>
</comment>
<keyword evidence="1 7" id="KW-0596">Phosphopantetheine</keyword>
<comment type="PTM">
    <text evidence="7">4'-phosphopantetheine is transferred from CoA to a specific serine of apo-ACP by AcpS. This modification is essential for activity because fatty acids are bound in thioester linkage to the sulfhydryl of the prosthetic group.</text>
</comment>
<dbReference type="PANTHER" id="PTHR20863:SF76">
    <property type="entry name" value="CARRIER DOMAIN-CONTAINING PROTEIN"/>
    <property type="match status" value="1"/>
</dbReference>
<comment type="pathway">
    <text evidence="7 9">Lipid metabolism; fatty acid biosynthesis.</text>
</comment>
<name>A0A1H3E6P5_EUBBA</name>
<evidence type="ECO:0000259" key="10">
    <source>
        <dbReference type="PROSITE" id="PS50075"/>
    </source>
</evidence>
<dbReference type="NCBIfam" id="TIGR00517">
    <property type="entry name" value="acyl_carrier"/>
    <property type="match status" value="1"/>
</dbReference>
<dbReference type="Pfam" id="PF00550">
    <property type="entry name" value="PP-binding"/>
    <property type="match status" value="1"/>
</dbReference>
<dbReference type="SUPFAM" id="SSF47336">
    <property type="entry name" value="ACP-like"/>
    <property type="match status" value="1"/>
</dbReference>
<evidence type="ECO:0000256" key="6">
    <source>
        <dbReference type="ARBA" id="ARBA00023160"/>
    </source>
</evidence>
<protein>
    <recommendedName>
        <fullName evidence="7 8">Acyl carrier protein</fullName>
        <shortName evidence="7">ACP</shortName>
    </recommendedName>
</protein>
<dbReference type="Gene3D" id="1.10.1200.10">
    <property type="entry name" value="ACP-like"/>
    <property type="match status" value="1"/>
</dbReference>
<dbReference type="Proteomes" id="UP000199652">
    <property type="component" value="Unassembled WGS sequence"/>
</dbReference>
<keyword evidence="7" id="KW-0963">Cytoplasm</keyword>
<dbReference type="NCBIfam" id="NF002148">
    <property type="entry name" value="PRK00982.1-2"/>
    <property type="match status" value="1"/>
</dbReference>
<comment type="PTM">
    <text evidence="9">4'-phosphopantetheine is transferred from CoA to a specific serine of apo-ACP by acpS.</text>
</comment>
<dbReference type="HAMAP" id="MF_01217">
    <property type="entry name" value="Acyl_carrier"/>
    <property type="match status" value="1"/>
</dbReference>
<dbReference type="GO" id="GO:0016020">
    <property type="term" value="C:membrane"/>
    <property type="evidence" value="ECO:0007669"/>
    <property type="project" value="GOC"/>
</dbReference>
<dbReference type="UniPathway" id="UPA00094"/>
<keyword evidence="4 7" id="KW-0276">Fatty acid metabolism</keyword>
<keyword evidence="3 7" id="KW-0597">Phosphoprotein</keyword>
<comment type="subcellular location">
    <subcellularLocation>
        <location evidence="7">Cytoplasm</location>
    </subcellularLocation>
</comment>
<dbReference type="NCBIfam" id="NF002150">
    <property type="entry name" value="PRK00982.1-4"/>
    <property type="match status" value="1"/>
</dbReference>
<evidence type="ECO:0000256" key="1">
    <source>
        <dbReference type="ARBA" id="ARBA00022450"/>
    </source>
</evidence>
<reference evidence="13" key="1">
    <citation type="submission" date="2016-10" db="EMBL/GenBank/DDBJ databases">
        <authorList>
            <person name="Varghese N."/>
            <person name="Submissions S."/>
        </authorList>
    </citation>
    <scope>NUCLEOTIDE SEQUENCE [LARGE SCALE GENOMIC DNA]</scope>
    <source>
        <strain evidence="13">VPI 5359</strain>
    </source>
</reference>
<dbReference type="PROSITE" id="PS50883">
    <property type="entry name" value="EAL"/>
    <property type="match status" value="1"/>
</dbReference>
<dbReference type="InterPro" id="IPR036736">
    <property type="entry name" value="ACP-like_sf"/>
</dbReference>
<comment type="function">
    <text evidence="7 9">Carrier of the growing fatty acid chain in fatty acid biosynthesis.</text>
</comment>
<keyword evidence="13" id="KW-1185">Reference proteome</keyword>
<feature type="modified residue" description="O-(pantetheine 4'-phosphoryl)serine" evidence="7">
    <location>
        <position position="37"/>
    </location>
</feature>
<evidence type="ECO:0000256" key="8">
    <source>
        <dbReference type="NCBIfam" id="TIGR00517"/>
    </source>
</evidence>
<evidence type="ECO:0000256" key="2">
    <source>
        <dbReference type="ARBA" id="ARBA00022516"/>
    </source>
</evidence>
<dbReference type="InterPro" id="IPR001633">
    <property type="entry name" value="EAL_dom"/>
</dbReference>
<dbReference type="GO" id="GO:0000035">
    <property type="term" value="F:acyl binding"/>
    <property type="evidence" value="ECO:0007669"/>
    <property type="project" value="TreeGrafter"/>
</dbReference>
<evidence type="ECO:0000313" key="13">
    <source>
        <dbReference type="Proteomes" id="UP000199652"/>
    </source>
</evidence>
<gene>
    <name evidence="7" type="primary">acpP</name>
    <name evidence="12" type="ORF">SAMN04488579_106124</name>
</gene>
<evidence type="ECO:0000259" key="11">
    <source>
        <dbReference type="PROSITE" id="PS50883"/>
    </source>
</evidence>